<proteinExistence type="predicted"/>
<dbReference type="Proteomes" id="UP000019141">
    <property type="component" value="Unassembled WGS sequence"/>
</dbReference>
<dbReference type="EMBL" id="AZHW01001401">
    <property type="protein sequence ID" value="ETW92687.1"/>
    <property type="molecule type" value="Genomic_DNA"/>
</dbReference>
<evidence type="ECO:0000313" key="2">
    <source>
        <dbReference type="Proteomes" id="UP000019141"/>
    </source>
</evidence>
<protein>
    <submittedName>
        <fullName evidence="1">Uncharacterized protein</fullName>
    </submittedName>
</protein>
<keyword evidence="2" id="KW-1185">Reference proteome</keyword>
<gene>
    <name evidence="1" type="ORF">ETSY1_42580</name>
</gene>
<accession>W4L3R1</accession>
<evidence type="ECO:0000313" key="1">
    <source>
        <dbReference type="EMBL" id="ETW92687.1"/>
    </source>
</evidence>
<organism evidence="1 2">
    <name type="scientific">Entotheonella factor</name>
    <dbReference type="NCBI Taxonomy" id="1429438"/>
    <lineage>
        <taxon>Bacteria</taxon>
        <taxon>Pseudomonadati</taxon>
        <taxon>Nitrospinota/Tectimicrobiota group</taxon>
        <taxon>Candidatus Tectimicrobiota</taxon>
        <taxon>Candidatus Entotheonellia</taxon>
        <taxon>Candidatus Entotheonellales</taxon>
        <taxon>Candidatus Entotheonellaceae</taxon>
        <taxon>Candidatus Entotheonella</taxon>
    </lineage>
</organism>
<comment type="caution">
    <text evidence="1">The sequence shown here is derived from an EMBL/GenBank/DDBJ whole genome shotgun (WGS) entry which is preliminary data.</text>
</comment>
<sequence length="106" mass="12165">MTASRTPLEVGIAIARMYLEQEFGYGNVEFMYNSDAEYKRRETCSFWIENAGRQRIYFSTQVLEVKRDPKKVLQNLQGSELATYIRNAGGAPVLMTTEGLQMIDQE</sequence>
<reference evidence="1 2" key="1">
    <citation type="journal article" date="2014" name="Nature">
        <title>An environmental bacterial taxon with a large and distinct metabolic repertoire.</title>
        <authorList>
            <person name="Wilson M.C."/>
            <person name="Mori T."/>
            <person name="Ruckert C."/>
            <person name="Uria A.R."/>
            <person name="Helf M.J."/>
            <person name="Takada K."/>
            <person name="Gernert C."/>
            <person name="Steffens U.A."/>
            <person name="Heycke N."/>
            <person name="Schmitt S."/>
            <person name="Rinke C."/>
            <person name="Helfrich E.J."/>
            <person name="Brachmann A.O."/>
            <person name="Gurgui C."/>
            <person name="Wakimoto T."/>
            <person name="Kracht M."/>
            <person name="Crusemann M."/>
            <person name="Hentschel U."/>
            <person name="Abe I."/>
            <person name="Matsunaga S."/>
            <person name="Kalinowski J."/>
            <person name="Takeyama H."/>
            <person name="Piel J."/>
        </authorList>
    </citation>
    <scope>NUCLEOTIDE SEQUENCE [LARGE SCALE GENOMIC DNA]</scope>
    <source>
        <strain evidence="2">TSY1</strain>
    </source>
</reference>
<dbReference type="HOGENOM" id="CLU_2218246_0_0_7"/>
<name>W4L3R1_ENTF1</name>
<dbReference type="AlphaFoldDB" id="W4L3R1"/>